<dbReference type="FunFam" id="2.10.25.10:FF:000065">
    <property type="entry name" value="Laminin subunit beta 1"/>
    <property type="match status" value="1"/>
</dbReference>
<dbReference type="PRINTS" id="PR00011">
    <property type="entry name" value="EGFLAMININ"/>
</dbReference>
<organism evidence="15 16">
    <name type="scientific">Penelope pileata</name>
    <dbReference type="NCBI Taxonomy" id="1118817"/>
    <lineage>
        <taxon>Eukaryota</taxon>
        <taxon>Metazoa</taxon>
        <taxon>Chordata</taxon>
        <taxon>Craniata</taxon>
        <taxon>Vertebrata</taxon>
        <taxon>Euteleostomi</taxon>
        <taxon>Archelosauria</taxon>
        <taxon>Archosauria</taxon>
        <taxon>Dinosauria</taxon>
        <taxon>Saurischia</taxon>
        <taxon>Theropoda</taxon>
        <taxon>Coelurosauria</taxon>
        <taxon>Aves</taxon>
        <taxon>Neognathae</taxon>
        <taxon>Galloanserae</taxon>
        <taxon>Galliformes</taxon>
        <taxon>Cracidae</taxon>
        <taxon>Penelope</taxon>
    </lineage>
</organism>
<dbReference type="GO" id="GO:0043256">
    <property type="term" value="C:laminin complex"/>
    <property type="evidence" value="ECO:0007669"/>
    <property type="project" value="TreeGrafter"/>
</dbReference>
<feature type="disulfide bond" evidence="12">
    <location>
        <begin position="274"/>
        <end position="283"/>
    </location>
</feature>
<dbReference type="OrthoDB" id="5985440at2759"/>
<feature type="disulfide bond" evidence="12">
    <location>
        <begin position="226"/>
        <end position="235"/>
    </location>
</feature>
<feature type="domain" description="Laminin EGF-like" evidence="13">
    <location>
        <begin position="205"/>
        <end position="252"/>
    </location>
</feature>
<dbReference type="PANTHER" id="PTHR10574">
    <property type="entry name" value="NETRIN/LAMININ-RELATED"/>
    <property type="match status" value="1"/>
</dbReference>
<feature type="disulfide bond" evidence="12">
    <location>
        <begin position="207"/>
        <end position="224"/>
    </location>
</feature>
<evidence type="ECO:0000256" key="3">
    <source>
        <dbReference type="ARBA" id="ARBA00022530"/>
    </source>
</evidence>
<evidence type="ECO:0000259" key="13">
    <source>
        <dbReference type="PROSITE" id="PS50027"/>
    </source>
</evidence>
<feature type="domain" description="Laminin IV type B" evidence="14">
    <location>
        <begin position="1"/>
        <end position="199"/>
    </location>
</feature>
<keyword evidence="10" id="KW-0325">Glycoprotein</keyword>
<evidence type="ECO:0000256" key="11">
    <source>
        <dbReference type="ARBA" id="ARBA00023292"/>
    </source>
</evidence>
<dbReference type="Gene3D" id="2.10.25.10">
    <property type="entry name" value="Laminin"/>
    <property type="match status" value="3"/>
</dbReference>
<evidence type="ECO:0000259" key="14">
    <source>
        <dbReference type="PROSITE" id="PS51116"/>
    </source>
</evidence>
<evidence type="ECO:0000256" key="8">
    <source>
        <dbReference type="ARBA" id="ARBA00023054"/>
    </source>
</evidence>
<dbReference type="PROSITE" id="PS50027">
    <property type="entry name" value="EGF_LAM_2"/>
    <property type="match status" value="3"/>
</dbReference>
<dbReference type="SMART" id="SM00180">
    <property type="entry name" value="EGF_Lam"/>
    <property type="match status" value="3"/>
</dbReference>
<dbReference type="Pfam" id="PF21199">
    <property type="entry name" value="LAMININ_IV_B"/>
    <property type="match status" value="1"/>
</dbReference>
<evidence type="ECO:0000256" key="6">
    <source>
        <dbReference type="ARBA" id="ARBA00022869"/>
    </source>
</evidence>
<dbReference type="GO" id="GO:0009887">
    <property type="term" value="P:animal organ morphogenesis"/>
    <property type="evidence" value="ECO:0007669"/>
    <property type="project" value="TreeGrafter"/>
</dbReference>
<evidence type="ECO:0000256" key="12">
    <source>
        <dbReference type="PROSITE-ProRule" id="PRU00460"/>
    </source>
</evidence>
<feature type="disulfide bond" evidence="12">
    <location>
        <begin position="253"/>
        <end position="265"/>
    </location>
</feature>
<dbReference type="GO" id="GO:0007411">
    <property type="term" value="P:axon guidance"/>
    <property type="evidence" value="ECO:0007669"/>
    <property type="project" value="TreeGrafter"/>
</dbReference>
<dbReference type="InterPro" id="IPR002049">
    <property type="entry name" value="LE_dom"/>
</dbReference>
<dbReference type="FunFam" id="2.10.25.10:FF:000209">
    <property type="entry name" value="Laminin subunit alpha 5"/>
    <property type="match status" value="1"/>
</dbReference>
<evidence type="ECO:0000256" key="7">
    <source>
        <dbReference type="ARBA" id="ARBA00022889"/>
    </source>
</evidence>
<dbReference type="Pfam" id="PF00053">
    <property type="entry name" value="EGF_laminin"/>
    <property type="match status" value="2"/>
</dbReference>
<dbReference type="InterPro" id="IPR050440">
    <property type="entry name" value="Laminin/Netrin_ECM"/>
</dbReference>
<keyword evidence="16" id="KW-1185">Reference proteome</keyword>
<dbReference type="PANTHER" id="PTHR10574:SF279">
    <property type="entry name" value="LAMININ SUBUNIT BETA 4"/>
    <property type="match status" value="1"/>
</dbReference>
<keyword evidence="6" id="KW-0084">Basement membrane</keyword>
<comment type="caution">
    <text evidence="15">The sequence shown here is derived from an EMBL/GenBank/DDBJ whole genome shotgun (WGS) entry which is preliminary data.</text>
</comment>
<keyword evidence="7" id="KW-0130">Cell adhesion</keyword>
<keyword evidence="5" id="KW-0677">Repeat</keyword>
<reference evidence="15" key="1">
    <citation type="submission" date="2019-09" db="EMBL/GenBank/DDBJ databases">
        <title>Bird 10,000 Genomes (B10K) Project - Family phase.</title>
        <authorList>
            <person name="Zhang G."/>
        </authorList>
    </citation>
    <scope>NUCLEOTIDE SEQUENCE</scope>
    <source>
        <strain evidence="15">B10K-DU-001-08</strain>
        <tissue evidence="15">Muscle</tissue>
    </source>
</reference>
<keyword evidence="3" id="KW-0272">Extracellular matrix</keyword>
<comment type="subcellular location">
    <subcellularLocation>
        <location evidence="1">Secreted</location>
        <location evidence="1">Extracellular space</location>
        <location evidence="1">Extracellular matrix</location>
        <location evidence="1">Basement membrane</location>
    </subcellularLocation>
</comment>
<protein>
    <submittedName>
        <fullName evidence="15">LAMB4 protein</fullName>
    </submittedName>
</protein>
<dbReference type="GO" id="GO:0009888">
    <property type="term" value="P:tissue development"/>
    <property type="evidence" value="ECO:0007669"/>
    <property type="project" value="TreeGrafter"/>
</dbReference>
<evidence type="ECO:0000256" key="4">
    <source>
        <dbReference type="ARBA" id="ARBA00022729"/>
    </source>
</evidence>
<dbReference type="Proteomes" id="UP000613066">
    <property type="component" value="Unassembled WGS sequence"/>
</dbReference>
<feature type="non-terminal residue" evidence="15">
    <location>
        <position position="383"/>
    </location>
</feature>
<evidence type="ECO:0000256" key="5">
    <source>
        <dbReference type="ARBA" id="ARBA00022737"/>
    </source>
</evidence>
<gene>
    <name evidence="15" type="primary">Lamb4_1</name>
    <name evidence="15" type="ORF">PENPIL_R15893</name>
</gene>
<evidence type="ECO:0000313" key="16">
    <source>
        <dbReference type="Proteomes" id="UP000613066"/>
    </source>
</evidence>
<dbReference type="PROSITE" id="PS01248">
    <property type="entry name" value="EGF_LAM_1"/>
    <property type="match status" value="1"/>
</dbReference>
<dbReference type="FunFam" id="2.10.25.10:FF:000280">
    <property type="entry name" value="Laminin subunit beta 4"/>
    <property type="match status" value="1"/>
</dbReference>
<keyword evidence="8" id="KW-0175">Coiled coil</keyword>
<keyword evidence="11 12" id="KW-0424">Laminin EGF-like domain</keyword>
<keyword evidence="2" id="KW-0964">Secreted</keyword>
<dbReference type="InterPro" id="IPR013015">
    <property type="entry name" value="Laminin_IV_B"/>
</dbReference>
<evidence type="ECO:0000256" key="10">
    <source>
        <dbReference type="ARBA" id="ARBA00023180"/>
    </source>
</evidence>
<feature type="domain" description="Laminin EGF-like" evidence="13">
    <location>
        <begin position="253"/>
        <end position="298"/>
    </location>
</feature>
<evidence type="ECO:0000256" key="1">
    <source>
        <dbReference type="ARBA" id="ARBA00004302"/>
    </source>
</evidence>
<dbReference type="PROSITE" id="PS51116">
    <property type="entry name" value="LAMININ_IVB"/>
    <property type="match status" value="1"/>
</dbReference>
<feature type="disulfide bond" evidence="12">
    <location>
        <begin position="255"/>
        <end position="272"/>
    </location>
</feature>
<accession>A0A851NJA0</accession>
<name>A0A851NJA0_9GALL</name>
<feature type="non-terminal residue" evidence="15">
    <location>
        <position position="1"/>
    </location>
</feature>
<dbReference type="GO" id="GO:0016477">
    <property type="term" value="P:cell migration"/>
    <property type="evidence" value="ECO:0007669"/>
    <property type="project" value="TreeGrafter"/>
</dbReference>
<feature type="disulfide bond" evidence="12">
    <location>
        <begin position="205"/>
        <end position="217"/>
    </location>
</feature>
<proteinExistence type="predicted"/>
<evidence type="ECO:0000313" key="15">
    <source>
        <dbReference type="EMBL" id="NXC40064.1"/>
    </source>
</evidence>
<keyword evidence="4" id="KW-0732">Signal</keyword>
<dbReference type="GO" id="GO:0070831">
    <property type="term" value="P:basement membrane assembly"/>
    <property type="evidence" value="ECO:0007669"/>
    <property type="project" value="TreeGrafter"/>
</dbReference>
<dbReference type="AlphaFoldDB" id="A0A851NJA0"/>
<feature type="disulfide bond" evidence="12">
    <location>
        <begin position="330"/>
        <end position="344"/>
    </location>
</feature>
<dbReference type="GO" id="GO:0034446">
    <property type="term" value="P:substrate adhesion-dependent cell spreading"/>
    <property type="evidence" value="ECO:0007669"/>
    <property type="project" value="TreeGrafter"/>
</dbReference>
<evidence type="ECO:0000256" key="9">
    <source>
        <dbReference type="ARBA" id="ARBA00023157"/>
    </source>
</evidence>
<evidence type="ECO:0000256" key="2">
    <source>
        <dbReference type="ARBA" id="ARBA00022525"/>
    </source>
</evidence>
<dbReference type="EMBL" id="WBMW01001191">
    <property type="protein sequence ID" value="NXC40064.1"/>
    <property type="molecule type" value="Genomic_DNA"/>
</dbReference>
<sequence length="383" mass="41255">QGAAQLGQDSALEVVFRQPSAGRAVTWTGPGFARVPSGAGLRFAVNNIPLAMDFAITIRYEPEVFVMTRVVVGRARSTPAACPALLWGEPLPAGCNRAVFLLNRVALLQTPVCLEPGTEYSMDVYFSQSSASDPKAKSFILIDSLGLIPRINSMENLCSKKDLDDYQKYRCIEIASEVGPVVLPEACARLIASMSARLHHGAVACKCNPQGSLNASCSRLGGQCHCKANVVGRCCDTCSAGSYGFGFHGCYPCKCHPQGSLSSLCDQVTGQCACRRDVDGQRCSRCLPGYFGFPHCRPCPCHGYAELCDPVTGECLNCSRFTAGSHCERCIDGYYRNPSNTEPCRPCMCPGTPTSNRFFAHSCYQDSQTSQVVCSCMKGYSGK</sequence>
<feature type="disulfide bond" evidence="12">
    <location>
        <begin position="318"/>
        <end position="327"/>
    </location>
</feature>
<feature type="domain" description="Laminin EGF-like" evidence="13">
    <location>
        <begin position="299"/>
        <end position="346"/>
    </location>
</feature>
<dbReference type="SUPFAM" id="SSF57196">
    <property type="entry name" value="EGF/Laminin"/>
    <property type="match status" value="3"/>
</dbReference>
<comment type="caution">
    <text evidence="12">Lacks conserved residue(s) required for the propagation of feature annotation.</text>
</comment>
<keyword evidence="9 12" id="KW-1015">Disulfide bond</keyword>
<dbReference type="CDD" id="cd00055">
    <property type="entry name" value="EGF_Lam"/>
    <property type="match status" value="3"/>
</dbReference>